<dbReference type="Gene3D" id="3.30.565.10">
    <property type="entry name" value="Histidine kinase-like ATPase, C-terminal domain"/>
    <property type="match status" value="1"/>
</dbReference>
<dbReference type="Gene3D" id="1.20.5.1930">
    <property type="match status" value="1"/>
</dbReference>
<organism evidence="13 14">
    <name type="scientific">Streptomyces paludis</name>
    <dbReference type="NCBI Taxonomy" id="2282738"/>
    <lineage>
        <taxon>Bacteria</taxon>
        <taxon>Bacillati</taxon>
        <taxon>Actinomycetota</taxon>
        <taxon>Actinomycetes</taxon>
        <taxon>Kitasatosporales</taxon>
        <taxon>Streptomycetaceae</taxon>
        <taxon>Streptomyces</taxon>
    </lineage>
</organism>
<evidence type="ECO:0000256" key="10">
    <source>
        <dbReference type="SAM" id="Phobius"/>
    </source>
</evidence>
<keyword evidence="6 13" id="KW-0418">Kinase</keyword>
<dbReference type="PANTHER" id="PTHR24421">
    <property type="entry name" value="NITRATE/NITRITE SENSOR PROTEIN NARX-RELATED"/>
    <property type="match status" value="1"/>
</dbReference>
<reference evidence="14" key="1">
    <citation type="submission" date="2018-07" db="EMBL/GenBank/DDBJ databases">
        <authorList>
            <person name="Zhao J."/>
        </authorList>
    </citation>
    <scope>NUCLEOTIDE SEQUENCE [LARGE SCALE GENOMIC DNA]</scope>
    <source>
        <strain evidence="14">GSSD-12</strain>
    </source>
</reference>
<dbReference type="InterPro" id="IPR003594">
    <property type="entry name" value="HATPase_dom"/>
</dbReference>
<dbReference type="GO" id="GO:0005524">
    <property type="term" value="F:ATP binding"/>
    <property type="evidence" value="ECO:0007669"/>
    <property type="project" value="UniProtKB-KW"/>
</dbReference>
<feature type="region of interest" description="Disordered" evidence="9">
    <location>
        <begin position="1"/>
        <end position="49"/>
    </location>
</feature>
<name>A0A345I1D8_9ACTN</name>
<evidence type="ECO:0000256" key="5">
    <source>
        <dbReference type="ARBA" id="ARBA00022741"/>
    </source>
</evidence>
<feature type="transmembrane region" description="Helical" evidence="10">
    <location>
        <begin position="93"/>
        <end position="112"/>
    </location>
</feature>
<dbReference type="GO" id="GO:0016020">
    <property type="term" value="C:membrane"/>
    <property type="evidence" value="ECO:0007669"/>
    <property type="project" value="InterPro"/>
</dbReference>
<keyword evidence="3" id="KW-0597">Phosphoprotein</keyword>
<evidence type="ECO:0000256" key="8">
    <source>
        <dbReference type="ARBA" id="ARBA00023012"/>
    </source>
</evidence>
<evidence type="ECO:0000256" key="6">
    <source>
        <dbReference type="ARBA" id="ARBA00022777"/>
    </source>
</evidence>
<dbReference type="Pfam" id="PF07730">
    <property type="entry name" value="HisKA_3"/>
    <property type="match status" value="1"/>
</dbReference>
<dbReference type="Pfam" id="PF02518">
    <property type="entry name" value="HATPase_c"/>
    <property type="match status" value="1"/>
</dbReference>
<evidence type="ECO:0000313" key="13">
    <source>
        <dbReference type="EMBL" id="AXG82762.1"/>
    </source>
</evidence>
<keyword evidence="5" id="KW-0547">Nucleotide-binding</keyword>
<dbReference type="EC" id="2.7.13.3" evidence="2"/>
<keyword evidence="10" id="KW-0812">Transmembrane</keyword>
<keyword evidence="10" id="KW-0472">Membrane</keyword>
<accession>A0A345I1D8</accession>
<evidence type="ECO:0000259" key="11">
    <source>
        <dbReference type="Pfam" id="PF02518"/>
    </source>
</evidence>
<evidence type="ECO:0000259" key="12">
    <source>
        <dbReference type="Pfam" id="PF07730"/>
    </source>
</evidence>
<feature type="transmembrane region" description="Helical" evidence="10">
    <location>
        <begin position="118"/>
        <end position="138"/>
    </location>
</feature>
<feature type="transmembrane region" description="Helical" evidence="10">
    <location>
        <begin position="150"/>
        <end position="169"/>
    </location>
</feature>
<feature type="transmembrane region" description="Helical" evidence="10">
    <location>
        <begin position="206"/>
        <end position="226"/>
    </location>
</feature>
<dbReference type="InterPro" id="IPR036890">
    <property type="entry name" value="HATPase_C_sf"/>
</dbReference>
<comment type="catalytic activity">
    <reaction evidence="1">
        <text>ATP + protein L-histidine = ADP + protein N-phospho-L-histidine.</text>
        <dbReference type="EC" id="2.7.13.3"/>
    </reaction>
</comment>
<evidence type="ECO:0000256" key="3">
    <source>
        <dbReference type="ARBA" id="ARBA00022553"/>
    </source>
</evidence>
<keyword evidence="14" id="KW-1185">Reference proteome</keyword>
<dbReference type="Proteomes" id="UP000253868">
    <property type="component" value="Chromosome"/>
</dbReference>
<proteinExistence type="predicted"/>
<evidence type="ECO:0000256" key="4">
    <source>
        <dbReference type="ARBA" id="ARBA00022679"/>
    </source>
</evidence>
<evidence type="ECO:0000256" key="2">
    <source>
        <dbReference type="ARBA" id="ARBA00012438"/>
    </source>
</evidence>
<evidence type="ECO:0000256" key="1">
    <source>
        <dbReference type="ARBA" id="ARBA00000085"/>
    </source>
</evidence>
<dbReference type="SUPFAM" id="SSF55874">
    <property type="entry name" value="ATPase domain of HSP90 chaperone/DNA topoisomerase II/histidine kinase"/>
    <property type="match status" value="1"/>
</dbReference>
<feature type="domain" description="Histidine kinase/HSP90-like ATPase" evidence="11">
    <location>
        <begin position="353"/>
        <end position="458"/>
    </location>
</feature>
<evidence type="ECO:0000256" key="7">
    <source>
        <dbReference type="ARBA" id="ARBA00022840"/>
    </source>
</evidence>
<dbReference type="GO" id="GO:0046983">
    <property type="term" value="F:protein dimerization activity"/>
    <property type="evidence" value="ECO:0007669"/>
    <property type="project" value="InterPro"/>
</dbReference>
<keyword evidence="8" id="KW-0902">Two-component regulatory system</keyword>
<dbReference type="InterPro" id="IPR050482">
    <property type="entry name" value="Sensor_HK_TwoCompSys"/>
</dbReference>
<dbReference type="OrthoDB" id="227596at2"/>
<evidence type="ECO:0000256" key="9">
    <source>
        <dbReference type="SAM" id="MobiDB-lite"/>
    </source>
</evidence>
<feature type="transmembrane region" description="Helical" evidence="10">
    <location>
        <begin position="175"/>
        <end position="194"/>
    </location>
</feature>
<gene>
    <name evidence="13" type="ORF">DVK44_20060</name>
</gene>
<feature type="domain" description="Signal transduction histidine kinase subgroup 3 dimerisation and phosphoacceptor" evidence="12">
    <location>
        <begin position="242"/>
        <end position="306"/>
    </location>
</feature>
<protein>
    <recommendedName>
        <fullName evidence="2">histidine kinase</fullName>
        <ecNumber evidence="2">2.7.13.3</ecNumber>
    </recommendedName>
</protein>
<keyword evidence="10" id="KW-1133">Transmembrane helix</keyword>
<feature type="transmembrane region" description="Helical" evidence="10">
    <location>
        <begin position="60"/>
        <end position="81"/>
    </location>
</feature>
<dbReference type="GO" id="GO:0000155">
    <property type="term" value="F:phosphorelay sensor kinase activity"/>
    <property type="evidence" value="ECO:0007669"/>
    <property type="project" value="InterPro"/>
</dbReference>
<sequence>MENGTGVRPTETTLPARRALRIRRKTDPSRSSTTFGRARAQPRAQPPNGPVLRWTRTGLLLARGGWLLWLAVVGTALVYDYRTARFGPYDADLIKLSLVLAAGAVVVVSPWLGARALPAVACAVGAASLGFTLAMYALDRVSPGFPYFHSPYGLAEPAALLWLLLVVPVRARREWTGWIAPPLLWTAIMLRPLALGLGGDRMITMVTMFAFGSTAVLGIGVTWRLVMTEQRRQASTLRLEQRTEFARDLHDFVAHHVTGIVVQAQGALAVAERRPELIPPSLERIERAGTEALTSMRHMVGMLRDTEGQPALAPLAGIDEIDALVEGFAGVGGARARLDREGTFGDLPVEVTTTAHRVVMEALTNIRKHAHGCTEVTVRVARSTAAETGTGGGSGSDILTVRVTDNGRPRHTVVGGVGGSGGGFGLRGLAERVGLIGGRIQAGPVTGGGWGVEAVLPVLSSSSVPSH</sequence>
<dbReference type="AlphaFoldDB" id="A0A345I1D8"/>
<dbReference type="EMBL" id="CP031194">
    <property type="protein sequence ID" value="AXG82762.1"/>
    <property type="molecule type" value="Genomic_DNA"/>
</dbReference>
<dbReference type="KEGG" id="spad:DVK44_20060"/>
<keyword evidence="7" id="KW-0067">ATP-binding</keyword>
<keyword evidence="4" id="KW-0808">Transferase</keyword>
<evidence type="ECO:0000313" key="14">
    <source>
        <dbReference type="Proteomes" id="UP000253868"/>
    </source>
</evidence>
<dbReference type="PANTHER" id="PTHR24421:SF10">
    <property type="entry name" value="NITRATE_NITRITE SENSOR PROTEIN NARQ"/>
    <property type="match status" value="1"/>
</dbReference>
<dbReference type="InterPro" id="IPR011712">
    <property type="entry name" value="Sig_transdc_His_kin_sub3_dim/P"/>
</dbReference>